<evidence type="ECO:0000256" key="3">
    <source>
        <dbReference type="ARBA" id="ARBA00015520"/>
    </source>
</evidence>
<dbReference type="RefSeq" id="XP_009064565.1">
    <property type="nucleotide sequence ID" value="XM_009066317.1"/>
</dbReference>
<dbReference type="HOGENOM" id="CLU_1361807_0_0_1"/>
<dbReference type="Pfam" id="PF09805">
    <property type="entry name" value="Nop25"/>
    <property type="match status" value="1"/>
</dbReference>
<evidence type="ECO:0000256" key="1">
    <source>
        <dbReference type="ARBA" id="ARBA00004604"/>
    </source>
</evidence>
<evidence type="ECO:0000313" key="7">
    <source>
        <dbReference type="EMBL" id="ESO84764.1"/>
    </source>
</evidence>
<dbReference type="PANTHER" id="PTHR14577:SF0">
    <property type="entry name" value="NUCLEOLAR PROTEIN 12"/>
    <property type="match status" value="1"/>
</dbReference>
<dbReference type="GeneID" id="20250058"/>
<comment type="similarity">
    <text evidence="2">Belongs to the RRP17 family.</text>
</comment>
<organism evidence="7 8">
    <name type="scientific">Lottia gigantea</name>
    <name type="common">Giant owl limpet</name>
    <dbReference type="NCBI Taxonomy" id="225164"/>
    <lineage>
        <taxon>Eukaryota</taxon>
        <taxon>Metazoa</taxon>
        <taxon>Spiralia</taxon>
        <taxon>Lophotrochozoa</taxon>
        <taxon>Mollusca</taxon>
        <taxon>Gastropoda</taxon>
        <taxon>Patellogastropoda</taxon>
        <taxon>Lottioidea</taxon>
        <taxon>Lottiidae</taxon>
        <taxon>Lottia</taxon>
    </lineage>
</organism>
<accession>V4B7X1</accession>
<dbReference type="GO" id="GO:0019843">
    <property type="term" value="F:rRNA binding"/>
    <property type="evidence" value="ECO:0007669"/>
    <property type="project" value="TreeGrafter"/>
</dbReference>
<reference evidence="7 8" key="1">
    <citation type="journal article" date="2013" name="Nature">
        <title>Insights into bilaterian evolution from three spiralian genomes.</title>
        <authorList>
            <person name="Simakov O."/>
            <person name="Marletaz F."/>
            <person name="Cho S.J."/>
            <person name="Edsinger-Gonzales E."/>
            <person name="Havlak P."/>
            <person name="Hellsten U."/>
            <person name="Kuo D.H."/>
            <person name="Larsson T."/>
            <person name="Lv J."/>
            <person name="Arendt D."/>
            <person name="Savage R."/>
            <person name="Osoegawa K."/>
            <person name="de Jong P."/>
            <person name="Grimwood J."/>
            <person name="Chapman J.A."/>
            <person name="Shapiro H."/>
            <person name="Aerts A."/>
            <person name="Otillar R.P."/>
            <person name="Terry A.Y."/>
            <person name="Boore J.L."/>
            <person name="Grigoriev I.V."/>
            <person name="Lindberg D.R."/>
            <person name="Seaver E.C."/>
            <person name="Weisblat D.A."/>
            <person name="Putnam N.H."/>
            <person name="Rokhsar D.S."/>
        </authorList>
    </citation>
    <scope>NUCLEOTIDE SEQUENCE [LARGE SCALE GENOMIC DNA]</scope>
</reference>
<dbReference type="InterPro" id="IPR019186">
    <property type="entry name" value="Nucleolar_protein_12"/>
</dbReference>
<gene>
    <name evidence="7" type="ORF">LOTGIDRAFT_236121</name>
</gene>
<evidence type="ECO:0000256" key="6">
    <source>
        <dbReference type="SAM" id="MobiDB-lite"/>
    </source>
</evidence>
<evidence type="ECO:0000313" key="8">
    <source>
        <dbReference type="Proteomes" id="UP000030746"/>
    </source>
</evidence>
<dbReference type="KEGG" id="lgi:LOTGIDRAFT_236121"/>
<dbReference type="OMA" id="LHMHSRK"/>
<feature type="compositionally biased region" description="Basic residues" evidence="6">
    <location>
        <begin position="181"/>
        <end position="201"/>
    </location>
</feature>
<dbReference type="EMBL" id="KB203412">
    <property type="protein sequence ID" value="ESO84764.1"/>
    <property type="molecule type" value="Genomic_DNA"/>
</dbReference>
<sequence>MEEYEEVKSYKKKSKFTRKNRETKLLLVFDEKRRREYLTGFRRRKKERQNYYKEKLENKIRNERHEFKKETKEFLSKAHLEPDTKPEVEELIEPTVVDLPEHTVTITDIAEIDFSGGCGLRLGKNSTNDDADDWLCNNKLQGQDVKELTKHKTAMKKRMEHIKILEEKHKMITNKIECKVKNKKKRGHKSKSKNKKKGKKK</sequence>
<feature type="region of interest" description="Disordered" evidence="6">
    <location>
        <begin position="177"/>
        <end position="201"/>
    </location>
</feature>
<keyword evidence="4" id="KW-0175">Coiled coil</keyword>
<keyword evidence="5" id="KW-0539">Nucleus</keyword>
<protein>
    <recommendedName>
        <fullName evidence="3">Nucleolar protein 12</fullName>
    </recommendedName>
</protein>
<dbReference type="GO" id="GO:0005730">
    <property type="term" value="C:nucleolus"/>
    <property type="evidence" value="ECO:0007669"/>
    <property type="project" value="UniProtKB-SubCell"/>
</dbReference>
<proteinExistence type="inferred from homology"/>
<comment type="subcellular location">
    <subcellularLocation>
        <location evidence="1">Nucleus</location>
        <location evidence="1">Nucleolus</location>
    </subcellularLocation>
</comment>
<feature type="non-terminal residue" evidence="7">
    <location>
        <position position="1"/>
    </location>
</feature>
<dbReference type="AlphaFoldDB" id="V4B7X1"/>
<keyword evidence="8" id="KW-1185">Reference proteome</keyword>
<dbReference type="Proteomes" id="UP000030746">
    <property type="component" value="Unassembled WGS sequence"/>
</dbReference>
<dbReference type="STRING" id="225164.V4B7X1"/>
<name>V4B7X1_LOTGI</name>
<dbReference type="PANTHER" id="PTHR14577">
    <property type="entry name" value="NUCLEOLAR PROTEIN 12"/>
    <property type="match status" value="1"/>
</dbReference>
<dbReference type="OrthoDB" id="551633at2759"/>
<evidence type="ECO:0000256" key="5">
    <source>
        <dbReference type="ARBA" id="ARBA00023242"/>
    </source>
</evidence>
<evidence type="ECO:0000256" key="2">
    <source>
        <dbReference type="ARBA" id="ARBA00007175"/>
    </source>
</evidence>
<evidence type="ECO:0000256" key="4">
    <source>
        <dbReference type="ARBA" id="ARBA00023054"/>
    </source>
</evidence>
<dbReference type="CTD" id="20250058"/>